<dbReference type="SUPFAM" id="SSF53067">
    <property type="entry name" value="Actin-like ATPase domain"/>
    <property type="match status" value="1"/>
</dbReference>
<evidence type="ECO:0000313" key="2">
    <source>
        <dbReference type="Proteomes" id="UP000886845"/>
    </source>
</evidence>
<reference evidence="1" key="1">
    <citation type="submission" date="2020-10" db="EMBL/GenBank/DDBJ databases">
        <authorList>
            <person name="Gilroy R."/>
        </authorList>
    </citation>
    <scope>NUCLEOTIDE SEQUENCE</scope>
    <source>
        <strain evidence="1">35461</strain>
    </source>
</reference>
<sequence length="463" mass="50287">MSHDCACSAIKFVPPFDPGFKPAFLKLRRIKEDAAKDPGGIVTVAIERDNNAVARYDLPYPKRAVECPGFARFVERIVKFMLWSAGGFKIYIDAPKPVVEKIKADYSETGARAFDWNFFKTIYGRPIEIVEAPASEIPQGHDLAISLGGNMNGNRIGFDLGGSDFKLTAMVNGESVWQKEVPWDPYNATDSDYHYSHIKAGFDETISHLPGGKVDAIGGSSAGVIVDNELRTAGLIKGIKDPAEYAKAQKLFKRLKADYGVPFEVANDGDVSALVGRLALGKKGIIGLAMGTSEAVGYIDNSEKGVLTGRISELAFAPVDLNCEAAADPWSGDVGVGALYFSQQAVNKLGLAAGFPFKEEALPLRLKEVQKAMEADDPVAVDIYKAIGIYLGYTLPWYAEFYDYHSLMLLGRVSSGKGGDLILTTAKQVLKEEFPEYDIDVFMPDEQVRRLGQSAAAASLPEC</sequence>
<gene>
    <name evidence="1" type="ORF">IAC79_01375</name>
</gene>
<organism evidence="1 2">
    <name type="scientific">Candidatus Spyradenecus faecavium</name>
    <dbReference type="NCBI Taxonomy" id="2840947"/>
    <lineage>
        <taxon>Bacteria</taxon>
        <taxon>Pseudomonadati</taxon>
        <taxon>Lentisphaerota</taxon>
        <taxon>Lentisphaeria</taxon>
        <taxon>Lentisphaerales</taxon>
        <taxon>Lentisphaeraceae</taxon>
        <taxon>Lentisphaeraceae incertae sedis</taxon>
        <taxon>Candidatus Spyradenecus</taxon>
    </lineage>
</organism>
<accession>A0A9D1NMM2</accession>
<protein>
    <submittedName>
        <fullName evidence="1">ROK family protein</fullName>
    </submittedName>
</protein>
<dbReference type="AlphaFoldDB" id="A0A9D1NMM2"/>
<name>A0A9D1NMM2_9BACT</name>
<dbReference type="Proteomes" id="UP000886845">
    <property type="component" value="Unassembled WGS sequence"/>
</dbReference>
<evidence type="ECO:0000313" key="1">
    <source>
        <dbReference type="EMBL" id="HIV08750.1"/>
    </source>
</evidence>
<proteinExistence type="predicted"/>
<dbReference type="EMBL" id="DVOR01000043">
    <property type="protein sequence ID" value="HIV08750.1"/>
    <property type="molecule type" value="Genomic_DNA"/>
</dbReference>
<reference evidence="1" key="2">
    <citation type="journal article" date="2021" name="PeerJ">
        <title>Extensive microbial diversity within the chicken gut microbiome revealed by metagenomics and culture.</title>
        <authorList>
            <person name="Gilroy R."/>
            <person name="Ravi A."/>
            <person name="Getino M."/>
            <person name="Pursley I."/>
            <person name="Horton D.L."/>
            <person name="Alikhan N.F."/>
            <person name="Baker D."/>
            <person name="Gharbi K."/>
            <person name="Hall N."/>
            <person name="Watson M."/>
            <person name="Adriaenssens E.M."/>
            <person name="Foster-Nyarko E."/>
            <person name="Jarju S."/>
            <person name="Secka A."/>
            <person name="Antonio M."/>
            <person name="Oren A."/>
            <person name="Chaudhuri R.R."/>
            <person name="La Ragione R."/>
            <person name="Hildebrand F."/>
            <person name="Pallen M.J."/>
        </authorList>
    </citation>
    <scope>NUCLEOTIDE SEQUENCE</scope>
    <source>
        <strain evidence="1">35461</strain>
    </source>
</reference>
<dbReference type="InterPro" id="IPR043129">
    <property type="entry name" value="ATPase_NBD"/>
</dbReference>
<dbReference type="Gene3D" id="3.30.420.40">
    <property type="match status" value="2"/>
</dbReference>
<comment type="caution">
    <text evidence="1">The sequence shown here is derived from an EMBL/GenBank/DDBJ whole genome shotgun (WGS) entry which is preliminary data.</text>
</comment>